<evidence type="ECO:0000256" key="7">
    <source>
        <dbReference type="RuleBase" id="RU000562"/>
    </source>
</evidence>
<dbReference type="GO" id="GO:1990904">
    <property type="term" value="C:ribonucleoprotein complex"/>
    <property type="evidence" value="ECO:0007669"/>
    <property type="project" value="UniProtKB-KW"/>
</dbReference>
<reference evidence="8" key="1">
    <citation type="submission" date="2020-07" db="EMBL/GenBank/DDBJ databases">
        <title>Huge and variable diversity of episymbiotic CPR bacteria and DPANN archaea in groundwater ecosystems.</title>
        <authorList>
            <person name="He C.Y."/>
            <person name="Keren R."/>
            <person name="Whittaker M."/>
            <person name="Farag I.F."/>
            <person name="Doudna J."/>
            <person name="Cate J.H.D."/>
            <person name="Banfield J.F."/>
        </authorList>
    </citation>
    <scope>NUCLEOTIDE SEQUENCE</scope>
    <source>
        <strain evidence="8">NC_groundwater_972_Pr1_S-0.2um_49_27</strain>
    </source>
</reference>
<dbReference type="PANTHER" id="PTHR21349">
    <property type="entry name" value="50S RIBOSOMAL PROTEIN L21"/>
    <property type="match status" value="1"/>
</dbReference>
<comment type="subunit">
    <text evidence="6">Part of the 50S ribosomal subunit. Contacts protein L20.</text>
</comment>
<evidence type="ECO:0000256" key="6">
    <source>
        <dbReference type="HAMAP-Rule" id="MF_01363"/>
    </source>
</evidence>
<evidence type="ECO:0000256" key="5">
    <source>
        <dbReference type="ARBA" id="ARBA00023274"/>
    </source>
</evidence>
<dbReference type="GO" id="GO:0003735">
    <property type="term" value="F:structural constituent of ribosome"/>
    <property type="evidence" value="ECO:0007669"/>
    <property type="project" value="InterPro"/>
</dbReference>
<evidence type="ECO:0000256" key="1">
    <source>
        <dbReference type="ARBA" id="ARBA00008563"/>
    </source>
</evidence>
<dbReference type="Pfam" id="PF00829">
    <property type="entry name" value="Ribosomal_L21p"/>
    <property type="match status" value="1"/>
</dbReference>
<dbReference type="GO" id="GO:0005840">
    <property type="term" value="C:ribosome"/>
    <property type="evidence" value="ECO:0007669"/>
    <property type="project" value="UniProtKB-KW"/>
</dbReference>
<dbReference type="InterPro" id="IPR028909">
    <property type="entry name" value="bL21-like"/>
</dbReference>
<name>A0A9D6LQQ4_9BACT</name>
<keyword evidence="2 6" id="KW-0699">rRNA-binding</keyword>
<dbReference type="InterPro" id="IPR036164">
    <property type="entry name" value="bL21-like_sf"/>
</dbReference>
<dbReference type="GO" id="GO:0019843">
    <property type="term" value="F:rRNA binding"/>
    <property type="evidence" value="ECO:0007669"/>
    <property type="project" value="UniProtKB-UniRule"/>
</dbReference>
<gene>
    <name evidence="6 8" type="primary">rplU</name>
    <name evidence="8" type="ORF">HY220_01040</name>
</gene>
<dbReference type="HAMAP" id="MF_01363">
    <property type="entry name" value="Ribosomal_bL21"/>
    <property type="match status" value="1"/>
</dbReference>
<sequence>MYAVIETGGKQYLVKENQKIRVEKLASDAGMIRFPKVLLVFDDKKMDLGAPIISEAAVEAEVLRQGRNKKIIVFKYHAKTRYRKKKGHRQPFTEVLIRKILRKN</sequence>
<accession>A0A9D6LQQ4</accession>
<dbReference type="GO" id="GO:0005737">
    <property type="term" value="C:cytoplasm"/>
    <property type="evidence" value="ECO:0007669"/>
    <property type="project" value="UniProtKB-ARBA"/>
</dbReference>
<comment type="function">
    <text evidence="6 7">This protein binds to 23S rRNA in the presence of protein L20.</text>
</comment>
<keyword evidence="4 6" id="KW-0689">Ribosomal protein</keyword>
<evidence type="ECO:0000313" key="9">
    <source>
        <dbReference type="Proteomes" id="UP000808388"/>
    </source>
</evidence>
<dbReference type="AlphaFoldDB" id="A0A9D6LQQ4"/>
<dbReference type="PROSITE" id="PS01169">
    <property type="entry name" value="RIBOSOMAL_L21"/>
    <property type="match status" value="1"/>
</dbReference>
<evidence type="ECO:0000256" key="2">
    <source>
        <dbReference type="ARBA" id="ARBA00022730"/>
    </source>
</evidence>
<evidence type="ECO:0000313" key="8">
    <source>
        <dbReference type="EMBL" id="MBI3627321.1"/>
    </source>
</evidence>
<evidence type="ECO:0000256" key="3">
    <source>
        <dbReference type="ARBA" id="ARBA00022884"/>
    </source>
</evidence>
<dbReference type="EMBL" id="JACQCQ010000002">
    <property type="protein sequence ID" value="MBI3627321.1"/>
    <property type="molecule type" value="Genomic_DNA"/>
</dbReference>
<organism evidence="8 9">
    <name type="scientific">Candidatus Sungiibacteriota bacterium</name>
    <dbReference type="NCBI Taxonomy" id="2750080"/>
    <lineage>
        <taxon>Bacteria</taxon>
        <taxon>Candidatus Sungiibacteriota</taxon>
    </lineage>
</organism>
<dbReference type="SUPFAM" id="SSF141091">
    <property type="entry name" value="L21p-like"/>
    <property type="match status" value="1"/>
</dbReference>
<dbReference type="GO" id="GO:0006412">
    <property type="term" value="P:translation"/>
    <property type="evidence" value="ECO:0007669"/>
    <property type="project" value="UniProtKB-UniRule"/>
</dbReference>
<proteinExistence type="inferred from homology"/>
<protein>
    <recommendedName>
        <fullName evidence="6">Large ribosomal subunit protein bL21</fullName>
    </recommendedName>
</protein>
<comment type="caution">
    <text evidence="8">The sequence shown here is derived from an EMBL/GenBank/DDBJ whole genome shotgun (WGS) entry which is preliminary data.</text>
</comment>
<dbReference type="Proteomes" id="UP000808388">
    <property type="component" value="Unassembled WGS sequence"/>
</dbReference>
<keyword evidence="3 6" id="KW-0694">RNA-binding</keyword>
<comment type="similarity">
    <text evidence="1 6 7">Belongs to the bacterial ribosomal protein bL21 family.</text>
</comment>
<dbReference type="InterPro" id="IPR001787">
    <property type="entry name" value="Ribosomal_bL21"/>
</dbReference>
<dbReference type="NCBIfam" id="TIGR00061">
    <property type="entry name" value="L21"/>
    <property type="match status" value="1"/>
</dbReference>
<dbReference type="InterPro" id="IPR018258">
    <property type="entry name" value="Ribosomal_bL21_CS"/>
</dbReference>
<keyword evidence="5 6" id="KW-0687">Ribonucleoprotein</keyword>
<dbReference type="PANTHER" id="PTHR21349:SF0">
    <property type="entry name" value="LARGE RIBOSOMAL SUBUNIT PROTEIN BL21M"/>
    <property type="match status" value="1"/>
</dbReference>
<evidence type="ECO:0000256" key="4">
    <source>
        <dbReference type="ARBA" id="ARBA00022980"/>
    </source>
</evidence>